<gene>
    <name evidence="1" type="ORF">QBC46DRAFT_403401</name>
</gene>
<evidence type="ECO:0000313" key="1">
    <source>
        <dbReference type="EMBL" id="KAK3945725.1"/>
    </source>
</evidence>
<proteinExistence type="predicted"/>
<dbReference type="AlphaFoldDB" id="A0AAN6S9S5"/>
<comment type="caution">
    <text evidence="1">The sequence shown here is derived from an EMBL/GenBank/DDBJ whole genome shotgun (WGS) entry which is preliminary data.</text>
</comment>
<accession>A0AAN6S9S5</accession>
<protein>
    <submittedName>
        <fullName evidence="1">Uncharacterized protein</fullName>
    </submittedName>
</protein>
<dbReference type="Proteomes" id="UP001303473">
    <property type="component" value="Unassembled WGS sequence"/>
</dbReference>
<dbReference type="Gene3D" id="1.10.1280.10">
    <property type="entry name" value="Di-copper center containing domain from catechol oxidase"/>
    <property type="match status" value="1"/>
</dbReference>
<organism evidence="1 2">
    <name type="scientific">Diplogelasinospora grovesii</name>
    <dbReference type="NCBI Taxonomy" id="303347"/>
    <lineage>
        <taxon>Eukaryota</taxon>
        <taxon>Fungi</taxon>
        <taxon>Dikarya</taxon>
        <taxon>Ascomycota</taxon>
        <taxon>Pezizomycotina</taxon>
        <taxon>Sordariomycetes</taxon>
        <taxon>Sordariomycetidae</taxon>
        <taxon>Sordariales</taxon>
        <taxon>Diplogelasinosporaceae</taxon>
        <taxon>Diplogelasinospora</taxon>
    </lineage>
</organism>
<dbReference type="EMBL" id="MU853754">
    <property type="protein sequence ID" value="KAK3945725.1"/>
    <property type="molecule type" value="Genomic_DNA"/>
</dbReference>
<dbReference type="InterPro" id="IPR008922">
    <property type="entry name" value="Di-copper_centre_dom_sf"/>
</dbReference>
<evidence type="ECO:0000313" key="2">
    <source>
        <dbReference type="Proteomes" id="UP001303473"/>
    </source>
</evidence>
<reference evidence="2" key="1">
    <citation type="journal article" date="2023" name="Mol. Phylogenet. Evol.">
        <title>Genome-scale phylogeny and comparative genomics of the fungal order Sordariales.</title>
        <authorList>
            <person name="Hensen N."/>
            <person name="Bonometti L."/>
            <person name="Westerberg I."/>
            <person name="Brannstrom I.O."/>
            <person name="Guillou S."/>
            <person name="Cros-Aarteil S."/>
            <person name="Calhoun S."/>
            <person name="Haridas S."/>
            <person name="Kuo A."/>
            <person name="Mondo S."/>
            <person name="Pangilinan J."/>
            <person name="Riley R."/>
            <person name="LaButti K."/>
            <person name="Andreopoulos B."/>
            <person name="Lipzen A."/>
            <person name="Chen C."/>
            <person name="Yan M."/>
            <person name="Daum C."/>
            <person name="Ng V."/>
            <person name="Clum A."/>
            <person name="Steindorff A."/>
            <person name="Ohm R.A."/>
            <person name="Martin F."/>
            <person name="Silar P."/>
            <person name="Natvig D.O."/>
            <person name="Lalanne C."/>
            <person name="Gautier V."/>
            <person name="Ament-Velasquez S.L."/>
            <person name="Kruys A."/>
            <person name="Hutchinson M.I."/>
            <person name="Powell A.J."/>
            <person name="Barry K."/>
            <person name="Miller A.N."/>
            <person name="Grigoriev I.V."/>
            <person name="Debuchy R."/>
            <person name="Gladieux P."/>
            <person name="Hiltunen Thoren M."/>
            <person name="Johannesson H."/>
        </authorList>
    </citation>
    <scope>NUCLEOTIDE SEQUENCE [LARGE SCALE GENOMIC DNA]</scope>
    <source>
        <strain evidence="2">CBS 340.73</strain>
    </source>
</reference>
<keyword evidence="2" id="KW-1185">Reference proteome</keyword>
<name>A0AAN6S9S5_9PEZI</name>
<sequence>MPVPIRSSGSSGIYQDFVGLSMRGGAVCCVEAAWAVWDLQALFLLGLLLAQHVCSLTELFCRSTEAMFSADIKALLLALLVQESSAANKCACSKLLVRRECLSDDHTRERCPRRSKASYTKAVECLQSKPGTMQHLFDGVRSRFDDYQDLHINLVDLYHFTVGSQLPGYDLPPRVTNKSFRVLSSHVTMASAVHHPTGLKDADTQAKFLASPVFDTTYGVWRHVVQFQPTGTSTYADKPLGNGPYVDTSKLDDHQCTGAHTLQDGRRFLTKGLEVSGITYHSLAGGRGIYLLVVSDIGEDVPTTCTHPPGERPDLLPPHHANLGRLCATVESVAASKYSAPPQSPTSRARIQTPSTSWAMCPYTNITLDTNPDYWELLGNDTGSRYVKIAERTSWIYLCRHSLLSYMVQVGKDITKMIDMNRQASASGQQFLERYMFKTTHSSVNGNKTKDKKWSKLGKR</sequence>